<evidence type="ECO:0000313" key="3">
    <source>
        <dbReference type="Proteomes" id="UP000640614"/>
    </source>
</evidence>
<name>A0ABR9TGT9_9FLAO</name>
<dbReference type="InterPro" id="IPR023809">
    <property type="entry name" value="Thiopep_bacteriocin_synth_dom"/>
</dbReference>
<protein>
    <recommendedName>
        <fullName evidence="1">Thiopeptide-type bacteriocin biosynthesis domain-containing protein</fullName>
    </recommendedName>
</protein>
<gene>
    <name evidence="2" type="ORF">C4F50_06400</name>
</gene>
<feature type="domain" description="Thiopeptide-type bacteriocin biosynthesis" evidence="1">
    <location>
        <begin position="11"/>
        <end position="275"/>
    </location>
</feature>
<dbReference type="Pfam" id="PF14028">
    <property type="entry name" value="Lant_dehydr_C"/>
    <property type="match status" value="1"/>
</dbReference>
<organism evidence="2 3">
    <name type="scientific">Flavobacterium hungaricum</name>
    <dbReference type="NCBI Taxonomy" id="2082725"/>
    <lineage>
        <taxon>Bacteria</taxon>
        <taxon>Pseudomonadati</taxon>
        <taxon>Bacteroidota</taxon>
        <taxon>Flavobacteriia</taxon>
        <taxon>Flavobacteriales</taxon>
        <taxon>Flavobacteriaceae</taxon>
        <taxon>Flavobacterium</taxon>
    </lineage>
</organism>
<reference evidence="2 3" key="1">
    <citation type="submission" date="2018-07" db="EMBL/GenBank/DDBJ databases">
        <title>Genome assembly of strain KB82.</title>
        <authorList>
            <person name="Kukolya J."/>
            <person name="Horvath B."/>
            <person name="Nagy I."/>
            <person name="Toth A."/>
        </authorList>
    </citation>
    <scope>NUCLEOTIDE SEQUENCE [LARGE SCALE GENOMIC DNA]</scope>
    <source>
        <strain evidence="2 3">Kb82</strain>
    </source>
</reference>
<dbReference type="RefSeq" id="WP_193845559.1">
    <property type="nucleotide sequence ID" value="NZ_PRDM01000001.1"/>
</dbReference>
<keyword evidence="3" id="KW-1185">Reference proteome</keyword>
<evidence type="ECO:0000313" key="2">
    <source>
        <dbReference type="EMBL" id="MBE8724578.1"/>
    </source>
</evidence>
<dbReference type="Proteomes" id="UP000640614">
    <property type="component" value="Unassembled WGS sequence"/>
</dbReference>
<proteinExistence type="predicted"/>
<sequence length="285" mass="34548">MQRNFCLGSEWLYYKIYTGVKTADHILLERLSPIIISLEKKKKIQKWFFVRYKDTEDHIRLRFLLDDVNDLSVIINAFHSVFKELMDEHLIWKIQTDTYQREIERYGLESMGFSEFLFWKDSSMILSYLGVKNSFDKKEMPLFFSFLAIDSFLNDFNLSVTDKLALMNNLQAAFKKEFEIGKKQKKEMDVNYRLFYAEFESFLRISDHKIFQELFYIVNQKSDQVKEISLKIIDKTEVPLSVFLSNHVHMMINRQYSSKQRIYELIIYDHLYRYYKTLVYKKERN</sequence>
<comment type="caution">
    <text evidence="2">The sequence shown here is derived from an EMBL/GenBank/DDBJ whole genome shotgun (WGS) entry which is preliminary data.</text>
</comment>
<accession>A0ABR9TGT9</accession>
<evidence type="ECO:0000259" key="1">
    <source>
        <dbReference type="Pfam" id="PF14028"/>
    </source>
</evidence>
<dbReference type="NCBIfam" id="TIGR03891">
    <property type="entry name" value="thiopep_ocin"/>
    <property type="match status" value="1"/>
</dbReference>
<dbReference type="EMBL" id="PRDM01000001">
    <property type="protein sequence ID" value="MBE8724578.1"/>
    <property type="molecule type" value="Genomic_DNA"/>
</dbReference>